<name>A0A5J6DBE1_9CAUD</name>
<dbReference type="Proteomes" id="UP000326545">
    <property type="component" value="Segment"/>
</dbReference>
<keyword evidence="2" id="KW-1185">Reference proteome</keyword>
<reference evidence="1 2" key="1">
    <citation type="submission" date="2019-07" db="EMBL/GenBank/DDBJ databases">
        <title>Complete genome sequence of bacteriophages infecting Erwinia pyrifoliae.</title>
        <authorList>
            <person name="Kim S.G."/>
            <person name="Park S.C."/>
        </authorList>
    </citation>
    <scope>NUCLEOTIDE SEQUENCE [LARGE SCALE GENOMIC DNA]</scope>
</reference>
<proteinExistence type="predicted"/>
<dbReference type="EMBL" id="MN184887">
    <property type="protein sequence ID" value="QEQ95061.1"/>
    <property type="molecule type" value="Genomic_DNA"/>
</dbReference>
<evidence type="ECO:0000313" key="2">
    <source>
        <dbReference type="Proteomes" id="UP000326545"/>
    </source>
</evidence>
<organism evidence="1 2">
    <name type="scientific">Erwinia phage pEp_SNUABM_01</name>
    <dbReference type="NCBI Taxonomy" id="2601643"/>
    <lineage>
        <taxon>Viruses</taxon>
        <taxon>Duplodnaviria</taxon>
        <taxon>Heunggongvirae</taxon>
        <taxon>Uroviricota</taxon>
        <taxon>Caudoviricetes</taxon>
        <taxon>Vequintavirinae</taxon>
        <taxon>Henunavirus</taxon>
        <taxon>Henunavirus SNUABM01</taxon>
    </lineage>
</organism>
<protein>
    <submittedName>
        <fullName evidence="1">Uncharacterized protein</fullName>
    </submittedName>
</protein>
<gene>
    <name evidence="1" type="ORF">pEpSNUABM01_235</name>
</gene>
<sequence>MSQEMVMISHPDYASDFVALHYRPLDWQRRGLQKTRTGYGTKIPTTKMINLAGRMRRVYVDIYSNSGHTYVIVKGEKITVY</sequence>
<evidence type="ECO:0000313" key="1">
    <source>
        <dbReference type="EMBL" id="QEQ95061.1"/>
    </source>
</evidence>
<accession>A0A5J6DBE1</accession>